<dbReference type="SMART" id="SM00014">
    <property type="entry name" value="acidPPc"/>
    <property type="match status" value="1"/>
</dbReference>
<dbReference type="InterPro" id="IPR000326">
    <property type="entry name" value="PAP2/HPO"/>
</dbReference>
<keyword evidence="3 7" id="KW-0812">Transmembrane</keyword>
<dbReference type="OrthoDB" id="9789113at2"/>
<keyword evidence="2" id="KW-1003">Cell membrane</keyword>
<evidence type="ECO:0000313" key="10">
    <source>
        <dbReference type="Proteomes" id="UP000321892"/>
    </source>
</evidence>
<keyword evidence="4" id="KW-0378">Hydrolase</keyword>
<dbReference type="PANTHER" id="PTHR14969:SF62">
    <property type="entry name" value="DECAPRENYLPHOSPHORYL-5-PHOSPHORIBOSE PHOSPHATASE RV3807C-RELATED"/>
    <property type="match status" value="1"/>
</dbReference>
<feature type="transmembrane region" description="Helical" evidence="7">
    <location>
        <begin position="156"/>
        <end position="174"/>
    </location>
</feature>
<dbReference type="Gene3D" id="1.20.144.10">
    <property type="entry name" value="Phosphatidic acid phosphatase type 2/haloperoxidase"/>
    <property type="match status" value="2"/>
</dbReference>
<keyword evidence="6 7" id="KW-0472">Membrane</keyword>
<dbReference type="Pfam" id="PF01569">
    <property type="entry name" value="PAP2"/>
    <property type="match status" value="1"/>
</dbReference>
<reference evidence="9 10" key="1">
    <citation type="submission" date="2019-07" db="EMBL/GenBank/DDBJ databases">
        <title>Complete Genome Sequence of Leptotrichia hofstadii Strain JCM16775.</title>
        <authorList>
            <person name="Watanabe S."/>
            <person name="Cui L."/>
        </authorList>
    </citation>
    <scope>NUCLEOTIDE SEQUENCE [LARGE SCALE GENOMIC DNA]</scope>
    <source>
        <strain evidence="9 10">JCM16775</strain>
    </source>
</reference>
<dbReference type="GO" id="GO:0005886">
    <property type="term" value="C:plasma membrane"/>
    <property type="evidence" value="ECO:0007669"/>
    <property type="project" value="UniProtKB-SubCell"/>
</dbReference>
<evidence type="ECO:0000256" key="4">
    <source>
        <dbReference type="ARBA" id="ARBA00022801"/>
    </source>
</evidence>
<evidence type="ECO:0000259" key="8">
    <source>
        <dbReference type="SMART" id="SM00014"/>
    </source>
</evidence>
<feature type="transmembrane region" description="Helical" evidence="7">
    <location>
        <begin position="61"/>
        <end position="80"/>
    </location>
</feature>
<dbReference type="KEGG" id="lhf:JCM16775_2339"/>
<dbReference type="InterPro" id="IPR036938">
    <property type="entry name" value="PAP2/HPO_sf"/>
</dbReference>
<dbReference type="PANTHER" id="PTHR14969">
    <property type="entry name" value="SPHINGOSINE-1-PHOSPHATE PHOSPHOHYDROLASE"/>
    <property type="match status" value="1"/>
</dbReference>
<evidence type="ECO:0000256" key="7">
    <source>
        <dbReference type="SAM" id="Phobius"/>
    </source>
</evidence>
<evidence type="ECO:0000313" key="9">
    <source>
        <dbReference type="EMBL" id="BBM39607.1"/>
    </source>
</evidence>
<gene>
    <name evidence="9" type="ORF">JCM16775_2339</name>
</gene>
<evidence type="ECO:0000256" key="1">
    <source>
        <dbReference type="ARBA" id="ARBA00004651"/>
    </source>
</evidence>
<accession>A0A510JK07</accession>
<dbReference type="Proteomes" id="UP000321892">
    <property type="component" value="Chromosome"/>
</dbReference>
<sequence>MLNFIQNIDIFIIKQFYNFQHSLNSKLLSNILIFFTNLGNHGLVWIAITLFLLSSKKYRKIGYLAIISLIINAIIVNVILKNLTHRARPFTEISDIILLVKAPKDFSFPSGHTSASFTMVYIFYKHLKKYFPAVLITSIIIAFSRLYLTVHFPSDVLAGLLIGLFAGFLGEKVFNRKNNLMKS</sequence>
<dbReference type="GO" id="GO:0016787">
    <property type="term" value="F:hydrolase activity"/>
    <property type="evidence" value="ECO:0007669"/>
    <property type="project" value="UniProtKB-KW"/>
</dbReference>
<comment type="subcellular location">
    <subcellularLocation>
        <location evidence="1">Cell membrane</location>
        <topology evidence="1">Multi-pass membrane protein</topology>
    </subcellularLocation>
</comment>
<organism evidence="9 10">
    <name type="scientific">Leptotrichia hofstadii</name>
    <dbReference type="NCBI Taxonomy" id="157688"/>
    <lineage>
        <taxon>Bacteria</taxon>
        <taxon>Fusobacteriati</taxon>
        <taxon>Fusobacteriota</taxon>
        <taxon>Fusobacteriia</taxon>
        <taxon>Fusobacteriales</taxon>
        <taxon>Leptotrichiaceae</taxon>
        <taxon>Leptotrichia</taxon>
    </lineage>
</organism>
<dbReference type="RefSeq" id="WP_026745854.1">
    <property type="nucleotide sequence ID" value="NZ_AP019823.1"/>
</dbReference>
<evidence type="ECO:0000256" key="5">
    <source>
        <dbReference type="ARBA" id="ARBA00022989"/>
    </source>
</evidence>
<protein>
    <submittedName>
        <fullName evidence="9">PA-phosphatase-like phosphoesterase</fullName>
    </submittedName>
</protein>
<evidence type="ECO:0000256" key="3">
    <source>
        <dbReference type="ARBA" id="ARBA00022692"/>
    </source>
</evidence>
<feature type="transmembrane region" description="Helical" evidence="7">
    <location>
        <begin position="131"/>
        <end position="150"/>
    </location>
</feature>
<feature type="transmembrane region" description="Helical" evidence="7">
    <location>
        <begin position="31"/>
        <end position="54"/>
    </location>
</feature>
<proteinExistence type="predicted"/>
<evidence type="ECO:0000256" key="2">
    <source>
        <dbReference type="ARBA" id="ARBA00022475"/>
    </source>
</evidence>
<keyword evidence="10" id="KW-1185">Reference proteome</keyword>
<keyword evidence="5 7" id="KW-1133">Transmembrane helix</keyword>
<dbReference type="EMBL" id="AP019823">
    <property type="protein sequence ID" value="BBM39607.1"/>
    <property type="molecule type" value="Genomic_DNA"/>
</dbReference>
<name>A0A510JK07_9FUSO</name>
<evidence type="ECO:0000256" key="6">
    <source>
        <dbReference type="ARBA" id="ARBA00023136"/>
    </source>
</evidence>
<dbReference type="SUPFAM" id="SSF48317">
    <property type="entry name" value="Acid phosphatase/Vanadium-dependent haloperoxidase"/>
    <property type="match status" value="1"/>
</dbReference>
<dbReference type="AlphaFoldDB" id="A0A510JK07"/>
<feature type="domain" description="Phosphatidic acid phosphatase type 2/haloperoxidase" evidence="8">
    <location>
        <begin position="61"/>
        <end position="171"/>
    </location>
</feature>